<dbReference type="EMBL" id="JAJAGQ010000011">
    <property type="protein sequence ID" value="KAJ8549170.1"/>
    <property type="molecule type" value="Genomic_DNA"/>
</dbReference>
<comment type="caution">
    <text evidence="2">The sequence shown here is derived from an EMBL/GenBank/DDBJ whole genome shotgun (WGS) entry which is preliminary data.</text>
</comment>
<evidence type="ECO:0000313" key="2">
    <source>
        <dbReference type="EMBL" id="KAJ8549170.1"/>
    </source>
</evidence>
<evidence type="ECO:0000256" key="1">
    <source>
        <dbReference type="SAM" id="MobiDB-lite"/>
    </source>
</evidence>
<keyword evidence="3" id="KW-1185">Reference proteome</keyword>
<accession>A0A9Q1M455</accession>
<dbReference type="Proteomes" id="UP001152561">
    <property type="component" value="Unassembled WGS sequence"/>
</dbReference>
<evidence type="ECO:0000313" key="3">
    <source>
        <dbReference type="Proteomes" id="UP001152561"/>
    </source>
</evidence>
<feature type="compositionally biased region" description="Basic and acidic residues" evidence="1">
    <location>
        <begin position="1"/>
        <end position="18"/>
    </location>
</feature>
<organism evidence="2 3">
    <name type="scientific">Anisodus acutangulus</name>
    <dbReference type="NCBI Taxonomy" id="402998"/>
    <lineage>
        <taxon>Eukaryota</taxon>
        <taxon>Viridiplantae</taxon>
        <taxon>Streptophyta</taxon>
        <taxon>Embryophyta</taxon>
        <taxon>Tracheophyta</taxon>
        <taxon>Spermatophyta</taxon>
        <taxon>Magnoliopsida</taxon>
        <taxon>eudicotyledons</taxon>
        <taxon>Gunneridae</taxon>
        <taxon>Pentapetalae</taxon>
        <taxon>asterids</taxon>
        <taxon>lamiids</taxon>
        <taxon>Solanales</taxon>
        <taxon>Solanaceae</taxon>
        <taxon>Solanoideae</taxon>
        <taxon>Hyoscyameae</taxon>
        <taxon>Anisodus</taxon>
    </lineage>
</organism>
<protein>
    <submittedName>
        <fullName evidence="2">Uncharacterized protein</fullName>
    </submittedName>
</protein>
<dbReference type="AlphaFoldDB" id="A0A9Q1M455"/>
<name>A0A9Q1M455_9SOLA</name>
<proteinExistence type="predicted"/>
<gene>
    <name evidence="2" type="ORF">K7X08_032877</name>
</gene>
<feature type="region of interest" description="Disordered" evidence="1">
    <location>
        <begin position="1"/>
        <end position="33"/>
    </location>
</feature>
<sequence>MEVVPKPKEANQKPKEAAPKTQYQRNKQEWKSKDSIGEVVANPKVITSVIPPPNGTDWQTIKKGAAARGSMFPEVVTTINAVRGEGHVLGGNENSTGQTTTVVECGSTSDPVQGLEPKTPNVSQ</sequence>
<reference evidence="3" key="1">
    <citation type="journal article" date="2023" name="Proc. Natl. Acad. Sci. U.S.A.">
        <title>Genomic and structural basis for evolution of tropane alkaloid biosynthesis.</title>
        <authorList>
            <person name="Wanga Y.-J."/>
            <person name="Taina T."/>
            <person name="Yua J.-Y."/>
            <person name="Lia J."/>
            <person name="Xua B."/>
            <person name="Chenc J."/>
            <person name="D'Auriad J.C."/>
            <person name="Huanga J.-P."/>
            <person name="Huanga S.-X."/>
        </authorList>
    </citation>
    <scope>NUCLEOTIDE SEQUENCE [LARGE SCALE GENOMIC DNA]</scope>
    <source>
        <strain evidence="3">cv. KIB-2019</strain>
    </source>
</reference>